<dbReference type="Gene3D" id="3.30.950.10">
    <property type="entry name" value="Methyltransferase, Cobalt-precorrin-4 Transmethylase, Domain 2"/>
    <property type="match status" value="1"/>
</dbReference>
<dbReference type="PANTHER" id="PTHR45790">
    <property type="entry name" value="SIROHEME SYNTHASE-RELATED"/>
    <property type="match status" value="1"/>
</dbReference>
<dbReference type="AlphaFoldDB" id="B4CUH6"/>
<evidence type="ECO:0000256" key="8">
    <source>
        <dbReference type="ARBA" id="ARBA00025705"/>
    </source>
</evidence>
<dbReference type="NCBIfam" id="NF004790">
    <property type="entry name" value="PRK06136.1"/>
    <property type="match status" value="1"/>
</dbReference>
<keyword evidence="6" id="KW-0949">S-adenosyl-L-methionine</keyword>
<keyword evidence="4 10" id="KW-0489">Methyltransferase</keyword>
<name>B4CUH6_9BACT</name>
<dbReference type="GO" id="GO:0004852">
    <property type="term" value="F:uroporphyrinogen-III synthase activity"/>
    <property type="evidence" value="ECO:0007669"/>
    <property type="project" value="InterPro"/>
</dbReference>
<dbReference type="InParanoid" id="B4CUH6"/>
<dbReference type="PROSITE" id="PS00840">
    <property type="entry name" value="SUMT_2"/>
    <property type="match status" value="1"/>
</dbReference>
<dbReference type="Gene3D" id="3.40.1010.10">
    <property type="entry name" value="Cobalt-precorrin-4 Transmethylase, Domain 1"/>
    <property type="match status" value="1"/>
</dbReference>
<comment type="pathway">
    <text evidence="9">Cofactor biosynthesis; adenosylcobalamin biosynthesis; precorrin-2 from uroporphyrinogen III: step 1/1.</text>
</comment>
<evidence type="ECO:0000256" key="3">
    <source>
        <dbReference type="ARBA" id="ARBA00022573"/>
    </source>
</evidence>
<feature type="domain" description="Tetrapyrrole biosynthesis uroporphyrinogen III synthase" evidence="12">
    <location>
        <begin position="275"/>
        <end position="499"/>
    </location>
</feature>
<dbReference type="FunFam" id="3.30.950.10:FF:000001">
    <property type="entry name" value="Siroheme synthase"/>
    <property type="match status" value="1"/>
</dbReference>
<dbReference type="EMBL" id="ABVL01000001">
    <property type="protein sequence ID" value="EDY22214.1"/>
    <property type="molecule type" value="Genomic_DNA"/>
</dbReference>
<dbReference type="CDD" id="cd11642">
    <property type="entry name" value="SUMT"/>
    <property type="match status" value="1"/>
</dbReference>
<dbReference type="GO" id="GO:0019354">
    <property type="term" value="P:siroheme biosynthetic process"/>
    <property type="evidence" value="ECO:0007669"/>
    <property type="project" value="InterPro"/>
</dbReference>
<dbReference type="GO" id="GO:0004851">
    <property type="term" value="F:uroporphyrin-III C-methyltransferase activity"/>
    <property type="evidence" value="ECO:0007669"/>
    <property type="project" value="UniProtKB-EC"/>
</dbReference>
<dbReference type="SUPFAM" id="SSF53790">
    <property type="entry name" value="Tetrapyrrole methylase"/>
    <property type="match status" value="1"/>
</dbReference>
<dbReference type="InterPro" id="IPR003754">
    <property type="entry name" value="4pyrrol_synth_uPrphyn_synth"/>
</dbReference>
<evidence type="ECO:0000313" key="14">
    <source>
        <dbReference type="Proteomes" id="UP000005824"/>
    </source>
</evidence>
<dbReference type="InterPro" id="IPR035996">
    <property type="entry name" value="4pyrrol_Methylase_sf"/>
</dbReference>
<dbReference type="EC" id="2.1.1.107" evidence="2"/>
<evidence type="ECO:0000256" key="7">
    <source>
        <dbReference type="ARBA" id="ARBA00023244"/>
    </source>
</evidence>
<evidence type="ECO:0000313" key="13">
    <source>
        <dbReference type="EMBL" id="EDY22214.1"/>
    </source>
</evidence>
<dbReference type="InterPro" id="IPR050161">
    <property type="entry name" value="Siro_Cobalamin_biosynth"/>
</dbReference>
<dbReference type="STRING" id="497964.CfE428DRAFT_0339"/>
<dbReference type="RefSeq" id="WP_006977666.1">
    <property type="nucleotide sequence ID" value="NZ_ABVL01000001.1"/>
</dbReference>
<dbReference type="GO" id="GO:0032259">
    <property type="term" value="P:methylation"/>
    <property type="evidence" value="ECO:0007669"/>
    <property type="project" value="UniProtKB-KW"/>
</dbReference>
<evidence type="ECO:0000259" key="11">
    <source>
        <dbReference type="Pfam" id="PF00590"/>
    </source>
</evidence>
<keyword evidence="7" id="KW-0627">Porphyrin biosynthesis</keyword>
<dbReference type="eggNOG" id="COG1587">
    <property type="taxonomic scope" value="Bacteria"/>
</dbReference>
<dbReference type="Pfam" id="PF00590">
    <property type="entry name" value="TP_methylase"/>
    <property type="match status" value="1"/>
</dbReference>
<dbReference type="eggNOG" id="COG0007">
    <property type="taxonomic scope" value="Bacteria"/>
</dbReference>
<dbReference type="InterPro" id="IPR000878">
    <property type="entry name" value="4pyrrol_Mease"/>
</dbReference>
<comment type="similarity">
    <text evidence="1 10">Belongs to the precorrin methyltransferase family.</text>
</comment>
<feature type="domain" description="Tetrapyrrole methylase" evidence="11">
    <location>
        <begin position="13"/>
        <end position="223"/>
    </location>
</feature>
<dbReference type="GO" id="GO:0009236">
    <property type="term" value="P:cobalamin biosynthetic process"/>
    <property type="evidence" value="ECO:0007669"/>
    <property type="project" value="UniProtKB-KW"/>
</dbReference>
<evidence type="ECO:0000256" key="5">
    <source>
        <dbReference type="ARBA" id="ARBA00022679"/>
    </source>
</evidence>
<evidence type="ECO:0000256" key="10">
    <source>
        <dbReference type="RuleBase" id="RU003960"/>
    </source>
</evidence>
<dbReference type="Pfam" id="PF02602">
    <property type="entry name" value="HEM4"/>
    <property type="match status" value="1"/>
</dbReference>
<reference evidence="13 14" key="1">
    <citation type="journal article" date="2011" name="J. Bacteriol.">
        <title>Genome sequence of Chthoniobacter flavus Ellin428, an aerobic heterotrophic soil bacterium.</title>
        <authorList>
            <person name="Kant R."/>
            <person name="van Passel M.W."/>
            <person name="Palva A."/>
            <person name="Lucas S."/>
            <person name="Lapidus A."/>
            <person name="Glavina Del Rio T."/>
            <person name="Dalin E."/>
            <person name="Tice H."/>
            <person name="Bruce D."/>
            <person name="Goodwin L."/>
            <person name="Pitluck S."/>
            <person name="Larimer F.W."/>
            <person name="Land M.L."/>
            <person name="Hauser L."/>
            <person name="Sangwan P."/>
            <person name="de Vos W.M."/>
            <person name="Janssen P.H."/>
            <person name="Smidt H."/>
        </authorList>
    </citation>
    <scope>NUCLEOTIDE SEQUENCE [LARGE SCALE GENOMIC DNA]</scope>
    <source>
        <strain evidence="13 14">Ellin428</strain>
    </source>
</reference>
<dbReference type="InterPro" id="IPR036108">
    <property type="entry name" value="4pyrrol_syn_uPrphyn_synt_sf"/>
</dbReference>
<dbReference type="SUPFAM" id="SSF69618">
    <property type="entry name" value="HemD-like"/>
    <property type="match status" value="1"/>
</dbReference>
<proteinExistence type="inferred from homology"/>
<organism evidence="13 14">
    <name type="scientific">Chthoniobacter flavus Ellin428</name>
    <dbReference type="NCBI Taxonomy" id="497964"/>
    <lineage>
        <taxon>Bacteria</taxon>
        <taxon>Pseudomonadati</taxon>
        <taxon>Verrucomicrobiota</taxon>
        <taxon>Spartobacteria</taxon>
        <taxon>Chthoniobacterales</taxon>
        <taxon>Chthoniobacteraceae</taxon>
        <taxon>Chthoniobacter</taxon>
    </lineage>
</organism>
<keyword evidence="14" id="KW-1185">Reference proteome</keyword>
<protein>
    <recommendedName>
        <fullName evidence="2">uroporphyrinogen-III C-methyltransferase</fullName>
        <ecNumber evidence="2">2.1.1.107</ecNumber>
    </recommendedName>
</protein>
<comment type="pathway">
    <text evidence="8">Porphyrin-containing compound metabolism; siroheme biosynthesis; precorrin-2 from uroporphyrinogen III: step 1/1.</text>
</comment>
<comment type="caution">
    <text evidence="13">The sequence shown here is derived from an EMBL/GenBank/DDBJ whole genome shotgun (WGS) entry which is preliminary data.</text>
</comment>
<dbReference type="Proteomes" id="UP000005824">
    <property type="component" value="Unassembled WGS sequence"/>
</dbReference>
<accession>B4CUH6</accession>
<keyword evidence="5 10" id="KW-0808">Transferase</keyword>
<sequence length="508" mass="54866">MKSAASRAEGICYLAGAGPGDLGLVTLKVKEVVQEAEVIVYDYLCNPEILSWAPAGVEIIYAGKKAGAHTLKQEEIDALLVEKTKAGKRVVRLKGGDPFLFGRGGEEAEALAAAGLRFEIIPGVTSAISAPAYAGIPVTHRDHAAQLTIFTGHEDPAKTESSLDFKQLASTPGTKVMLMGVERIGVITARLIENGAAPETPVALVRWGTTGRQQTLRGTLADIAGKVEVTGFKAPAVCVIGTVVNLRDTLNWFETRPLWGKRIVVTRTRKQAGGLSSTLRRLGADVFELPTIRIEPPKELLEFGQLVQDAHSYDWIVFTSPNGVDAFFEMFYKIFNDAREIGGVRIAAIGPATTARVRDFRLHVDLQPEEFVAEGVVRAFQKDGSVENQRILLARAEQSRDVLPKELTKLGAIVDVAIAYRTVPETEDVSGALARFREEGADLITFTSSSTVENFLALKLPWPTGLKAASIGPITSKTMRDNGLKVDVEASQYDIPGLVKAIRGFYGA</sequence>
<dbReference type="NCBIfam" id="TIGR01469">
    <property type="entry name" value="cobA_cysG_Cterm"/>
    <property type="match status" value="1"/>
</dbReference>
<dbReference type="PANTHER" id="PTHR45790:SF3">
    <property type="entry name" value="S-ADENOSYL-L-METHIONINE-DEPENDENT UROPORPHYRINOGEN III METHYLTRANSFERASE, CHLOROPLASTIC"/>
    <property type="match status" value="1"/>
</dbReference>
<dbReference type="CDD" id="cd06578">
    <property type="entry name" value="HemD"/>
    <property type="match status" value="1"/>
</dbReference>
<dbReference type="FunFam" id="3.40.1010.10:FF:000001">
    <property type="entry name" value="Siroheme synthase"/>
    <property type="match status" value="1"/>
</dbReference>
<dbReference type="Gene3D" id="3.40.50.10090">
    <property type="match status" value="2"/>
</dbReference>
<evidence type="ECO:0000256" key="1">
    <source>
        <dbReference type="ARBA" id="ARBA00005879"/>
    </source>
</evidence>
<keyword evidence="3" id="KW-0169">Cobalamin biosynthesis</keyword>
<evidence type="ECO:0000256" key="4">
    <source>
        <dbReference type="ARBA" id="ARBA00022603"/>
    </source>
</evidence>
<evidence type="ECO:0000256" key="9">
    <source>
        <dbReference type="ARBA" id="ARBA00060548"/>
    </source>
</evidence>
<dbReference type="InterPro" id="IPR014777">
    <property type="entry name" value="4pyrrole_Mease_sub1"/>
</dbReference>
<evidence type="ECO:0000256" key="6">
    <source>
        <dbReference type="ARBA" id="ARBA00022691"/>
    </source>
</evidence>
<evidence type="ECO:0000256" key="2">
    <source>
        <dbReference type="ARBA" id="ARBA00012162"/>
    </source>
</evidence>
<dbReference type="InterPro" id="IPR014776">
    <property type="entry name" value="4pyrrole_Mease_sub2"/>
</dbReference>
<evidence type="ECO:0000259" key="12">
    <source>
        <dbReference type="Pfam" id="PF02602"/>
    </source>
</evidence>
<gene>
    <name evidence="13" type="ORF">CfE428DRAFT_0339</name>
</gene>
<dbReference type="InterPro" id="IPR006366">
    <property type="entry name" value="CobA/CysG_C"/>
</dbReference>
<dbReference type="InterPro" id="IPR003043">
    <property type="entry name" value="Uropor_MeTrfase_CS"/>
</dbReference>